<dbReference type="InterPro" id="IPR055414">
    <property type="entry name" value="LRR_R13L4/SHOC2-like"/>
</dbReference>
<dbReference type="Pfam" id="PF23598">
    <property type="entry name" value="LRR_14"/>
    <property type="match status" value="1"/>
</dbReference>
<reference evidence="5" key="1">
    <citation type="submission" date="2023-09" db="UniProtKB">
        <authorList>
            <consortium name="Ensembl"/>
        </authorList>
    </citation>
    <scope>IDENTIFICATION</scope>
</reference>
<dbReference type="PROSITE" id="PS51450">
    <property type="entry name" value="LRR"/>
    <property type="match status" value="2"/>
</dbReference>
<proteinExistence type="predicted"/>
<evidence type="ECO:0000313" key="5">
    <source>
        <dbReference type="Ensembl" id="ENSPNYP00000020241.1"/>
    </source>
</evidence>
<evidence type="ECO:0000256" key="2">
    <source>
        <dbReference type="ARBA" id="ARBA00022737"/>
    </source>
</evidence>
<feature type="domain" description="Disease resistance R13L4/SHOC-2-like LRR" evidence="4">
    <location>
        <begin position="21"/>
        <end position="126"/>
    </location>
</feature>
<dbReference type="InterPro" id="IPR050216">
    <property type="entry name" value="LRR_domain-containing"/>
</dbReference>
<dbReference type="SUPFAM" id="SSF52058">
    <property type="entry name" value="L domain-like"/>
    <property type="match status" value="1"/>
</dbReference>
<protein>
    <recommendedName>
        <fullName evidence="4">Disease resistance R13L4/SHOC-2-like LRR domain-containing protein</fullName>
    </recommendedName>
</protein>
<name>A0A3B4GFH0_9CICH</name>
<evidence type="ECO:0000256" key="1">
    <source>
        <dbReference type="ARBA" id="ARBA00022614"/>
    </source>
</evidence>
<feature type="coiled-coil region" evidence="3">
    <location>
        <begin position="218"/>
        <end position="245"/>
    </location>
</feature>
<dbReference type="Ensembl" id="ENSPNYT00000020739.1">
    <property type="protein sequence ID" value="ENSPNYP00000020241.1"/>
    <property type="gene ID" value="ENSPNYG00000015325.1"/>
</dbReference>
<dbReference type="Pfam" id="PF00560">
    <property type="entry name" value="LRR_1"/>
    <property type="match status" value="1"/>
</dbReference>
<dbReference type="GeneTree" id="ENSGT00940000164030"/>
<dbReference type="InterPro" id="IPR032675">
    <property type="entry name" value="LRR_dom_sf"/>
</dbReference>
<dbReference type="GO" id="GO:0005737">
    <property type="term" value="C:cytoplasm"/>
    <property type="evidence" value="ECO:0007669"/>
    <property type="project" value="TreeGrafter"/>
</dbReference>
<keyword evidence="3" id="KW-0175">Coiled coil</keyword>
<keyword evidence="1" id="KW-0433">Leucine-rich repeat</keyword>
<dbReference type="SMART" id="SM00364">
    <property type="entry name" value="LRR_BAC"/>
    <property type="match status" value="4"/>
</dbReference>
<keyword evidence="2" id="KW-0677">Repeat</keyword>
<evidence type="ECO:0000256" key="3">
    <source>
        <dbReference type="SAM" id="Coils"/>
    </source>
</evidence>
<dbReference type="InterPro" id="IPR001611">
    <property type="entry name" value="Leu-rich_rpt"/>
</dbReference>
<dbReference type="SMART" id="SM00369">
    <property type="entry name" value="LRR_TYP"/>
    <property type="match status" value="4"/>
</dbReference>
<dbReference type="PANTHER" id="PTHR48051:SF51">
    <property type="entry name" value="LEUCINE-RICH REPEAT-CONTAINING PROTEIN 10B"/>
    <property type="match status" value="1"/>
</dbReference>
<accession>A0A3B4GFH0</accession>
<dbReference type="STRING" id="303518.ENSPNYP00000020241"/>
<sequence length="320" mass="36566">LPLTSGDPVLDLSYRKFKRLPSRVCDLMHLEKLYVCGNSLRTLPDSISQLQGLRILALDFNKIEDVPLAVCDLTNLTRLYLGSNRLMSFPPELSNLQNLRCLWMESNYFQRFPRVLYDLPNLKSLQMGDNRLKTLPPDLWRMEALRGLWLYGNRFDTFPKVLLRMKSLEILDLDRNKISEIPSLKRLRALRLFSYDHNPVKEPPIVGEDAVLVGEGAAEFLEMREARKERQRKAAEKEAEELALAGEEPVIHGILKNSQVKARVTFVYSFLSVTTPFLSLSLAWSRPGPCSPLISALIIHVGRACNPILFPSTYLFLTSH</sequence>
<dbReference type="Gene3D" id="3.80.10.10">
    <property type="entry name" value="Ribonuclease Inhibitor"/>
    <property type="match status" value="2"/>
</dbReference>
<evidence type="ECO:0000259" key="4">
    <source>
        <dbReference type="Pfam" id="PF23598"/>
    </source>
</evidence>
<dbReference type="PANTHER" id="PTHR48051">
    <property type="match status" value="1"/>
</dbReference>
<dbReference type="AlphaFoldDB" id="A0A3B4GFH0"/>
<organism evidence="5">
    <name type="scientific">Pundamilia nyererei</name>
    <dbReference type="NCBI Taxonomy" id="303518"/>
    <lineage>
        <taxon>Eukaryota</taxon>
        <taxon>Metazoa</taxon>
        <taxon>Chordata</taxon>
        <taxon>Craniata</taxon>
        <taxon>Vertebrata</taxon>
        <taxon>Euteleostomi</taxon>
        <taxon>Actinopterygii</taxon>
        <taxon>Neopterygii</taxon>
        <taxon>Teleostei</taxon>
        <taxon>Neoteleostei</taxon>
        <taxon>Acanthomorphata</taxon>
        <taxon>Ovalentaria</taxon>
        <taxon>Cichlomorphae</taxon>
        <taxon>Cichliformes</taxon>
        <taxon>Cichlidae</taxon>
        <taxon>African cichlids</taxon>
        <taxon>Pseudocrenilabrinae</taxon>
        <taxon>Haplochromini</taxon>
        <taxon>Pundamilia</taxon>
    </lineage>
</organism>
<dbReference type="InterPro" id="IPR003591">
    <property type="entry name" value="Leu-rich_rpt_typical-subtyp"/>
</dbReference>